<name>A0ABN7SVW8_OIKDI</name>
<organism evidence="1 2">
    <name type="scientific">Oikopleura dioica</name>
    <name type="common">Tunicate</name>
    <dbReference type="NCBI Taxonomy" id="34765"/>
    <lineage>
        <taxon>Eukaryota</taxon>
        <taxon>Metazoa</taxon>
        <taxon>Chordata</taxon>
        <taxon>Tunicata</taxon>
        <taxon>Appendicularia</taxon>
        <taxon>Copelata</taxon>
        <taxon>Oikopleuridae</taxon>
        <taxon>Oikopleura</taxon>
    </lineage>
</organism>
<sequence>MGSLPDGEILAESRTNPNYINKTFEIIQSYVLGKEWLNKVHKDRIKELVRLLMLGHRKASSLSDLLSHPVAREFLSERDFRRLNSRVEMELTPAEPDVDMDLGGKNDDRSKSKIREQFNEVVSPRELHNIVDKIKKTQHAWPNQLANQKRNAVRDQAFFYKEEQLVALNQFEAALNLVEYLQRFLKENKEPYFTEQSLKIEQTRILMIKYCFERKPAREIESGMIKKIQRTISDIIQLQSGSNREKMIEPGEDWLQLGIAILLDETSSCRFDKYKDPLLAFAQKLWNMTNRSGRAERDHRGGIYRTNEARIVWLELCSSLLDGKNDTTDYRRAVKPSNIVTLSKYLYNRELIEIMLTFILHLKRLHSGSSIGYAVLAPVEKLPRDLPKHIPNPVANVMAIEDSVDLLLETGMEYDKLDPTREGKFFVIKAEVLLQTGKPKEALALLLDFLARSCHRMTGVHPISESKPKYTTYCPIKFSEFLQKRCSKILLKLIGECLERISHFTSAAIAFFYADEHSKALQLVNHSERWDGMIEWYDCVWSIDLLEFLR</sequence>
<accession>A0ABN7SVW8</accession>
<protein>
    <submittedName>
        <fullName evidence="1">Oidioi.mRNA.OKI2018_I69.chr2.g4034.t1.cds</fullName>
    </submittedName>
</protein>
<evidence type="ECO:0000313" key="1">
    <source>
        <dbReference type="EMBL" id="CAG5109507.1"/>
    </source>
</evidence>
<proteinExistence type="predicted"/>
<dbReference type="Proteomes" id="UP001158576">
    <property type="component" value="Chromosome 2"/>
</dbReference>
<gene>
    <name evidence="1" type="ORF">OKIOD_LOCUS12799</name>
</gene>
<evidence type="ECO:0000313" key="2">
    <source>
        <dbReference type="Proteomes" id="UP001158576"/>
    </source>
</evidence>
<reference evidence="1 2" key="1">
    <citation type="submission" date="2021-04" db="EMBL/GenBank/DDBJ databases">
        <authorList>
            <person name="Bliznina A."/>
        </authorList>
    </citation>
    <scope>NUCLEOTIDE SEQUENCE [LARGE SCALE GENOMIC DNA]</scope>
</reference>
<keyword evidence="2" id="KW-1185">Reference proteome</keyword>
<dbReference type="EMBL" id="OU015567">
    <property type="protein sequence ID" value="CAG5109507.1"/>
    <property type="molecule type" value="Genomic_DNA"/>
</dbReference>